<protein>
    <submittedName>
        <fullName evidence="2">Uncharacterized protein</fullName>
    </submittedName>
</protein>
<comment type="caution">
    <text evidence="2">The sequence shown here is derived from an EMBL/GenBank/DDBJ whole genome shotgun (WGS) entry which is preliminary data.</text>
</comment>
<proteinExistence type="predicted"/>
<gene>
    <name evidence="2" type="ORF">N658DRAFT_224997</name>
</gene>
<dbReference type="AlphaFoldDB" id="A0AAN6PWF5"/>
<feature type="region of interest" description="Disordered" evidence="1">
    <location>
        <begin position="27"/>
        <end position="66"/>
    </location>
</feature>
<keyword evidence="3" id="KW-1185">Reference proteome</keyword>
<evidence type="ECO:0000313" key="2">
    <source>
        <dbReference type="EMBL" id="KAK4098316.1"/>
    </source>
</evidence>
<reference evidence="2" key="2">
    <citation type="submission" date="2023-05" db="EMBL/GenBank/DDBJ databases">
        <authorList>
            <consortium name="Lawrence Berkeley National Laboratory"/>
            <person name="Steindorff A."/>
            <person name="Hensen N."/>
            <person name="Bonometti L."/>
            <person name="Westerberg I."/>
            <person name="Brannstrom I.O."/>
            <person name="Guillou S."/>
            <person name="Cros-Aarteil S."/>
            <person name="Calhoun S."/>
            <person name="Haridas S."/>
            <person name="Kuo A."/>
            <person name="Mondo S."/>
            <person name="Pangilinan J."/>
            <person name="Riley R."/>
            <person name="Labutti K."/>
            <person name="Andreopoulos B."/>
            <person name="Lipzen A."/>
            <person name="Chen C."/>
            <person name="Yanf M."/>
            <person name="Daum C."/>
            <person name="Ng V."/>
            <person name="Clum A."/>
            <person name="Ohm R."/>
            <person name="Martin F."/>
            <person name="Silar P."/>
            <person name="Natvig D."/>
            <person name="Lalanne C."/>
            <person name="Gautier V."/>
            <person name="Ament-Velasquez S.L."/>
            <person name="Kruys A."/>
            <person name="Hutchinson M.I."/>
            <person name="Powell A.J."/>
            <person name="Barry K."/>
            <person name="Miller A.N."/>
            <person name="Grigoriev I.V."/>
            <person name="Debuchy R."/>
            <person name="Gladieux P."/>
            <person name="Thoren M.H."/>
            <person name="Johannesson H."/>
        </authorList>
    </citation>
    <scope>NUCLEOTIDE SEQUENCE</scope>
    <source>
        <strain evidence="2">CBS 757.83</strain>
    </source>
</reference>
<name>A0AAN6PWF5_9PEZI</name>
<dbReference type="Proteomes" id="UP001305647">
    <property type="component" value="Unassembled WGS sequence"/>
</dbReference>
<organism evidence="2 3">
    <name type="scientific">Parathielavia hyrcaniae</name>
    <dbReference type="NCBI Taxonomy" id="113614"/>
    <lineage>
        <taxon>Eukaryota</taxon>
        <taxon>Fungi</taxon>
        <taxon>Dikarya</taxon>
        <taxon>Ascomycota</taxon>
        <taxon>Pezizomycotina</taxon>
        <taxon>Sordariomycetes</taxon>
        <taxon>Sordariomycetidae</taxon>
        <taxon>Sordariales</taxon>
        <taxon>Chaetomiaceae</taxon>
        <taxon>Parathielavia</taxon>
    </lineage>
</organism>
<evidence type="ECO:0000313" key="3">
    <source>
        <dbReference type="Proteomes" id="UP001305647"/>
    </source>
</evidence>
<reference evidence="2" key="1">
    <citation type="journal article" date="2023" name="Mol. Phylogenet. Evol.">
        <title>Genome-scale phylogeny and comparative genomics of the fungal order Sordariales.</title>
        <authorList>
            <person name="Hensen N."/>
            <person name="Bonometti L."/>
            <person name="Westerberg I."/>
            <person name="Brannstrom I.O."/>
            <person name="Guillou S."/>
            <person name="Cros-Aarteil S."/>
            <person name="Calhoun S."/>
            <person name="Haridas S."/>
            <person name="Kuo A."/>
            <person name="Mondo S."/>
            <person name="Pangilinan J."/>
            <person name="Riley R."/>
            <person name="LaButti K."/>
            <person name="Andreopoulos B."/>
            <person name="Lipzen A."/>
            <person name="Chen C."/>
            <person name="Yan M."/>
            <person name="Daum C."/>
            <person name="Ng V."/>
            <person name="Clum A."/>
            <person name="Steindorff A."/>
            <person name="Ohm R.A."/>
            <person name="Martin F."/>
            <person name="Silar P."/>
            <person name="Natvig D.O."/>
            <person name="Lalanne C."/>
            <person name="Gautier V."/>
            <person name="Ament-Velasquez S.L."/>
            <person name="Kruys A."/>
            <person name="Hutchinson M.I."/>
            <person name="Powell A.J."/>
            <person name="Barry K."/>
            <person name="Miller A.N."/>
            <person name="Grigoriev I.V."/>
            <person name="Debuchy R."/>
            <person name="Gladieux P."/>
            <person name="Hiltunen Thoren M."/>
            <person name="Johannesson H."/>
        </authorList>
    </citation>
    <scope>NUCLEOTIDE SEQUENCE</scope>
    <source>
        <strain evidence="2">CBS 757.83</strain>
    </source>
</reference>
<sequence length="66" mass="7210">MVHNILTFSYHPLSRVLAKFPLPKADTIRSSEPRNATSHHPKKAKNTGPNPVSSRDTSRPAASPPP</sequence>
<dbReference type="EMBL" id="MU863660">
    <property type="protein sequence ID" value="KAK4098316.1"/>
    <property type="molecule type" value="Genomic_DNA"/>
</dbReference>
<evidence type="ECO:0000256" key="1">
    <source>
        <dbReference type="SAM" id="MobiDB-lite"/>
    </source>
</evidence>
<accession>A0AAN6PWF5</accession>